<dbReference type="SUPFAM" id="SSF51261">
    <property type="entry name" value="Duplicated hybrid motif"/>
    <property type="match status" value="1"/>
</dbReference>
<keyword evidence="4" id="KW-0378">Hydrolase</keyword>
<evidence type="ECO:0000259" key="3">
    <source>
        <dbReference type="Pfam" id="PF01551"/>
    </source>
</evidence>
<dbReference type="Proteomes" id="UP000190044">
    <property type="component" value="Unassembled WGS sequence"/>
</dbReference>
<dbReference type="EMBL" id="FUYP01000037">
    <property type="protein sequence ID" value="SKB96221.1"/>
    <property type="molecule type" value="Genomic_DNA"/>
</dbReference>
<dbReference type="RefSeq" id="WP_079639996.1">
    <property type="nucleotide sequence ID" value="NZ_FUYP01000037.1"/>
</dbReference>
<dbReference type="InterPro" id="IPR016047">
    <property type="entry name" value="M23ase_b-sheet_dom"/>
</dbReference>
<evidence type="ECO:0000256" key="2">
    <source>
        <dbReference type="SAM" id="SignalP"/>
    </source>
</evidence>
<accession>A0A1T5FJ71</accession>
<name>A0A1T5FJ71_9SPHN</name>
<evidence type="ECO:0000313" key="4">
    <source>
        <dbReference type="EMBL" id="SKB96221.1"/>
    </source>
</evidence>
<dbReference type="InterPro" id="IPR011055">
    <property type="entry name" value="Dup_hybrid_motif"/>
</dbReference>
<organism evidence="4 5">
    <name type="scientific">Sphingopyxis flava</name>
    <dbReference type="NCBI Taxonomy" id="1507287"/>
    <lineage>
        <taxon>Bacteria</taxon>
        <taxon>Pseudomonadati</taxon>
        <taxon>Pseudomonadota</taxon>
        <taxon>Alphaproteobacteria</taxon>
        <taxon>Sphingomonadales</taxon>
        <taxon>Sphingomonadaceae</taxon>
        <taxon>Sphingopyxis</taxon>
    </lineage>
</organism>
<feature type="chain" id="PRO_5013182609" evidence="2">
    <location>
        <begin position="24"/>
        <end position="243"/>
    </location>
</feature>
<keyword evidence="5" id="KW-1185">Reference proteome</keyword>
<dbReference type="Pfam" id="PF01551">
    <property type="entry name" value="Peptidase_M23"/>
    <property type="match status" value="1"/>
</dbReference>
<dbReference type="GO" id="GO:0004222">
    <property type="term" value="F:metalloendopeptidase activity"/>
    <property type="evidence" value="ECO:0007669"/>
    <property type="project" value="TreeGrafter"/>
</dbReference>
<evidence type="ECO:0000313" key="5">
    <source>
        <dbReference type="Proteomes" id="UP000190044"/>
    </source>
</evidence>
<dbReference type="AlphaFoldDB" id="A0A1T5FJ71"/>
<dbReference type="PANTHER" id="PTHR21666:SF289">
    <property type="entry name" value="L-ALA--D-GLU ENDOPEPTIDASE"/>
    <property type="match status" value="1"/>
</dbReference>
<sequence>MTAFAARSMLVLVAAIAAVPSAAEEPGPSIAHPSSSVSASGGAGLIQSHAVTGSPAALANGLADAASGAAPARAVIRIGPEGVAAGAPRFAVRSNFADTALLVSFSSSPPRAAVSGGPLPSLLPAGGRLTSSFGWRGDPMHGATRFHSGIDLAAPAGSPIRATQAGSVTRAGWAGNYGYMVTLDHGNGVETRYAHMSAINVEAGRTVNQGDIIGLVGSTGRSTGPHVHYEVRVGGRATNPLGR</sequence>
<dbReference type="CDD" id="cd12797">
    <property type="entry name" value="M23_peptidase"/>
    <property type="match status" value="1"/>
</dbReference>
<protein>
    <submittedName>
        <fullName evidence="4">Murein DD-endopeptidase MepM and murein hydrolase activator NlpD, contain LysM domain</fullName>
    </submittedName>
</protein>
<gene>
    <name evidence="4" type="ORF">SAMN06295937_10378</name>
</gene>
<reference evidence="5" key="1">
    <citation type="submission" date="2017-02" db="EMBL/GenBank/DDBJ databases">
        <authorList>
            <person name="Varghese N."/>
            <person name="Submissions S."/>
        </authorList>
    </citation>
    <scope>NUCLEOTIDE SEQUENCE [LARGE SCALE GENOMIC DNA]</scope>
    <source>
        <strain evidence="5">R11H</strain>
    </source>
</reference>
<feature type="signal peptide" evidence="2">
    <location>
        <begin position="1"/>
        <end position="23"/>
    </location>
</feature>
<keyword evidence="1 2" id="KW-0732">Signal</keyword>
<dbReference type="Gene3D" id="2.70.70.10">
    <property type="entry name" value="Glucose Permease (Domain IIA)"/>
    <property type="match status" value="1"/>
</dbReference>
<dbReference type="InterPro" id="IPR050570">
    <property type="entry name" value="Cell_wall_metabolism_enzyme"/>
</dbReference>
<proteinExistence type="predicted"/>
<feature type="domain" description="M23ase beta-sheet core" evidence="3">
    <location>
        <begin position="145"/>
        <end position="240"/>
    </location>
</feature>
<dbReference type="PANTHER" id="PTHR21666">
    <property type="entry name" value="PEPTIDASE-RELATED"/>
    <property type="match status" value="1"/>
</dbReference>
<evidence type="ECO:0000256" key="1">
    <source>
        <dbReference type="ARBA" id="ARBA00022729"/>
    </source>
</evidence>